<evidence type="ECO:0000313" key="2">
    <source>
        <dbReference type="Proteomes" id="UP000295008"/>
    </source>
</evidence>
<reference evidence="1 2" key="1">
    <citation type="submission" date="2019-03" db="EMBL/GenBank/DDBJ databases">
        <title>Genomic Encyclopedia of Type Strains, Phase IV (KMG-IV): sequencing the most valuable type-strain genomes for metagenomic binning, comparative biology and taxonomic classification.</title>
        <authorList>
            <person name="Goeker M."/>
        </authorList>
    </citation>
    <scope>NUCLEOTIDE SEQUENCE [LARGE SCALE GENOMIC DNA]</scope>
    <source>
        <strain evidence="1 2">LX-B</strain>
    </source>
</reference>
<gene>
    <name evidence="1" type="ORF">EDC14_10375</name>
</gene>
<keyword evidence="2" id="KW-1185">Reference proteome</keyword>
<comment type="caution">
    <text evidence="1">The sequence shown here is derived from an EMBL/GenBank/DDBJ whole genome shotgun (WGS) entry which is preliminary data.</text>
</comment>
<dbReference type="EMBL" id="SLUN01000037">
    <property type="protein sequence ID" value="TCL59768.1"/>
    <property type="molecule type" value="Genomic_DNA"/>
</dbReference>
<dbReference type="AlphaFoldDB" id="A0A4R1R333"/>
<proteinExistence type="predicted"/>
<dbReference type="Proteomes" id="UP000295008">
    <property type="component" value="Unassembled WGS sequence"/>
</dbReference>
<evidence type="ECO:0000313" key="1">
    <source>
        <dbReference type="EMBL" id="TCL59768.1"/>
    </source>
</evidence>
<sequence length="143" mass="15096">MILSFSSTVLAVNATVLSIVNLAQSVAALLGNLAAFNSTYASTLIATIELIKADVAALPLTTAQQNEIIIVLNEAENIINTANAAGAITIEQINSILNLLQLAIQKINVFIAPFFFGPLQKGCFRGPKQTFSCNSCRSTSCCC</sequence>
<dbReference type="RefSeq" id="WP_132016430.1">
    <property type="nucleotide sequence ID" value="NZ_SLUN01000037.1"/>
</dbReference>
<organism evidence="1 2">
    <name type="scientific">Hydrogenispora ethanolica</name>
    <dbReference type="NCBI Taxonomy" id="1082276"/>
    <lineage>
        <taxon>Bacteria</taxon>
        <taxon>Bacillati</taxon>
        <taxon>Bacillota</taxon>
        <taxon>Hydrogenispora</taxon>
    </lineage>
</organism>
<protein>
    <submittedName>
        <fullName evidence="1">Uncharacterized protein</fullName>
    </submittedName>
</protein>
<name>A0A4R1R333_HYDET</name>
<accession>A0A4R1R333</accession>